<sequence length="358" mass="40568">MGKIIIQNREYSFEQIKNQQWSEPDLYFHQALTFCHLWLTDVQDFELSTSGSTGEPKTITVFRQQMEKSAAGTRAFFEIERGSNLLCCLNVWMIAGKMMLVRGLEWDATIYLVQPKENPLLDIPDFISFDFVAMVPMQVTACLNETSTLDKVKNIKTLIIGGAPSSPSLLQKITDFKLNAYQTYGMTETVSHIALAKITQEALTYTCLPEVKVGTDGEGKLWIESPTAREKRLYTNDIVKILNDSQFEWIGRSDFTINSGGIKLQPEILEPLMASTVEKIYGLCNFFLIGKEDEKLGEKMVLVLEQPLKNESQAQDLLNELKTVMNRYHIPREILIATSFMKTASGKINRPATLKKAR</sequence>
<dbReference type="Gene3D" id="3.30.300.30">
    <property type="match status" value="1"/>
</dbReference>
<keyword evidence="2" id="KW-0436">Ligase</keyword>
<proteinExistence type="inferred from homology"/>
<dbReference type="RefSeq" id="WP_382386231.1">
    <property type="nucleotide sequence ID" value="NZ_JBHLWI010000007.1"/>
</dbReference>
<dbReference type="PANTHER" id="PTHR43201:SF5">
    <property type="entry name" value="MEDIUM-CHAIN ACYL-COA LIGASE ACSF2, MITOCHONDRIAL"/>
    <property type="match status" value="1"/>
</dbReference>
<organism evidence="4 5">
    <name type="scientific">Fontibacter flavus</name>
    <dbReference type="NCBI Taxonomy" id="654838"/>
    <lineage>
        <taxon>Bacteria</taxon>
        <taxon>Pseudomonadati</taxon>
        <taxon>Bacteroidota</taxon>
        <taxon>Cytophagia</taxon>
        <taxon>Cytophagales</taxon>
        <taxon>Cyclobacteriaceae</taxon>
        <taxon>Fontibacter</taxon>
    </lineage>
</organism>
<evidence type="ECO:0000256" key="1">
    <source>
        <dbReference type="ARBA" id="ARBA00006432"/>
    </source>
</evidence>
<feature type="domain" description="AMP-dependent synthetase/ligase" evidence="3">
    <location>
        <begin position="49"/>
        <end position="200"/>
    </location>
</feature>
<dbReference type="SUPFAM" id="SSF56801">
    <property type="entry name" value="Acetyl-CoA synthetase-like"/>
    <property type="match status" value="1"/>
</dbReference>
<evidence type="ECO:0000313" key="4">
    <source>
        <dbReference type="EMBL" id="MFC0261789.1"/>
    </source>
</evidence>
<dbReference type="InterPro" id="IPR042099">
    <property type="entry name" value="ANL_N_sf"/>
</dbReference>
<comment type="caution">
    <text evidence="4">The sequence shown here is derived from an EMBL/GenBank/DDBJ whole genome shotgun (WGS) entry which is preliminary data.</text>
</comment>
<accession>A0ABV6FQ83</accession>
<name>A0ABV6FQ83_9BACT</name>
<dbReference type="EMBL" id="JBHLWI010000007">
    <property type="protein sequence ID" value="MFC0261789.1"/>
    <property type="molecule type" value="Genomic_DNA"/>
</dbReference>
<evidence type="ECO:0000256" key="2">
    <source>
        <dbReference type="ARBA" id="ARBA00022598"/>
    </source>
</evidence>
<evidence type="ECO:0000259" key="3">
    <source>
        <dbReference type="Pfam" id="PF00501"/>
    </source>
</evidence>
<dbReference type="InterPro" id="IPR045851">
    <property type="entry name" value="AMP-bd_C_sf"/>
</dbReference>
<reference evidence="4 5" key="1">
    <citation type="submission" date="2024-09" db="EMBL/GenBank/DDBJ databases">
        <authorList>
            <person name="Sun Q."/>
            <person name="Mori K."/>
        </authorList>
    </citation>
    <scope>NUCLEOTIDE SEQUENCE [LARGE SCALE GENOMIC DNA]</scope>
    <source>
        <strain evidence="4 5">CCM 7650</strain>
    </source>
</reference>
<dbReference type="InterPro" id="IPR000873">
    <property type="entry name" value="AMP-dep_synth/lig_dom"/>
</dbReference>
<dbReference type="Proteomes" id="UP001589797">
    <property type="component" value="Unassembled WGS sequence"/>
</dbReference>
<comment type="similarity">
    <text evidence="1">Belongs to the ATP-dependent AMP-binding enzyme family.</text>
</comment>
<dbReference type="Pfam" id="PF00501">
    <property type="entry name" value="AMP-binding"/>
    <property type="match status" value="1"/>
</dbReference>
<keyword evidence="5" id="KW-1185">Reference proteome</keyword>
<protein>
    <submittedName>
        <fullName evidence="4">AMP-binding protein</fullName>
    </submittedName>
</protein>
<evidence type="ECO:0000313" key="5">
    <source>
        <dbReference type="Proteomes" id="UP001589797"/>
    </source>
</evidence>
<gene>
    <name evidence="4" type="ORF">ACFFIP_03785</name>
</gene>
<dbReference type="Gene3D" id="3.40.50.12780">
    <property type="entry name" value="N-terminal domain of ligase-like"/>
    <property type="match status" value="1"/>
</dbReference>
<dbReference type="PANTHER" id="PTHR43201">
    <property type="entry name" value="ACYL-COA SYNTHETASE"/>
    <property type="match status" value="1"/>
</dbReference>